<protein>
    <submittedName>
        <fullName evidence="2">Uncharacterized protein</fullName>
    </submittedName>
</protein>
<dbReference type="Proteomes" id="UP000018217">
    <property type="component" value="Unassembled WGS sequence"/>
</dbReference>
<comment type="caution">
    <text evidence="2">The sequence shown here is derived from an EMBL/GenBank/DDBJ whole genome shotgun (WGS) entry which is preliminary data.</text>
</comment>
<evidence type="ECO:0000313" key="2">
    <source>
        <dbReference type="EMBL" id="CCG87641.1"/>
    </source>
</evidence>
<sequence>MTIESMMAAHRNGPLPHSTEAGEGKDKMPISGDLSGSF</sequence>
<feature type="region of interest" description="Disordered" evidence="1">
    <location>
        <begin position="1"/>
        <end position="38"/>
    </location>
</feature>
<name>V5Z9D6_9GAMM</name>
<organism evidence="2 3">
    <name type="scientific">Erwinia piriflorinigrans CFBP 5888</name>
    <dbReference type="NCBI Taxonomy" id="1161919"/>
    <lineage>
        <taxon>Bacteria</taxon>
        <taxon>Pseudomonadati</taxon>
        <taxon>Pseudomonadota</taxon>
        <taxon>Gammaproteobacteria</taxon>
        <taxon>Enterobacterales</taxon>
        <taxon>Erwiniaceae</taxon>
        <taxon>Erwinia</taxon>
    </lineage>
</organism>
<evidence type="ECO:0000256" key="1">
    <source>
        <dbReference type="SAM" id="MobiDB-lite"/>
    </source>
</evidence>
<accession>V5Z9D6</accession>
<evidence type="ECO:0000313" key="3">
    <source>
        <dbReference type="Proteomes" id="UP000018217"/>
    </source>
</evidence>
<keyword evidence="3" id="KW-1185">Reference proteome</keyword>
<gene>
    <name evidence="2" type="ORF">EPIR_2276</name>
</gene>
<dbReference type="EMBL" id="CAHS01000015">
    <property type="protein sequence ID" value="CCG87641.1"/>
    <property type="molecule type" value="Genomic_DNA"/>
</dbReference>
<proteinExistence type="predicted"/>
<reference evidence="2 3" key="1">
    <citation type="journal article" date="2013" name="Syst. Appl. Microbiol.">
        <title>Phylogenetic position and virulence apparatus of the pear flower necrosis pathogen Erwinia piriflorinigrans CFBP 5888T as assessed by comparative genomics.</title>
        <authorList>
            <person name="Smits T.H."/>
            <person name="Rezzonico F."/>
            <person name="Lopez M.M."/>
            <person name="Blom J."/>
            <person name="Goesmann A."/>
            <person name="Frey J.E."/>
            <person name="Duffy B."/>
        </authorList>
    </citation>
    <scope>NUCLEOTIDE SEQUENCE [LARGE SCALE GENOMIC DNA]</scope>
    <source>
        <strain evidence="3">CFBP5888</strain>
    </source>
</reference>
<dbReference type="AlphaFoldDB" id="V5Z9D6"/>